<gene>
    <name evidence="2" type="ORF">VNO80_24231</name>
</gene>
<sequence>MAFHFNQMFFLGIVIVAMVLPQEVIVAEPVTGAPLTTQSDSPPADCNTLRCSVNEDFCDACCKGQKHKSGTCTQKEHYYFCQCKD</sequence>
<feature type="chain" id="PRO_5042998378" evidence="1">
    <location>
        <begin position="28"/>
        <end position="85"/>
    </location>
</feature>
<feature type="signal peptide" evidence="1">
    <location>
        <begin position="1"/>
        <end position="27"/>
    </location>
</feature>
<dbReference type="EMBL" id="JAYMYR010000009">
    <property type="protein sequence ID" value="KAK7341305.1"/>
    <property type="molecule type" value="Genomic_DNA"/>
</dbReference>
<organism evidence="2 3">
    <name type="scientific">Phaseolus coccineus</name>
    <name type="common">Scarlet runner bean</name>
    <name type="synonym">Phaseolus multiflorus</name>
    <dbReference type="NCBI Taxonomy" id="3886"/>
    <lineage>
        <taxon>Eukaryota</taxon>
        <taxon>Viridiplantae</taxon>
        <taxon>Streptophyta</taxon>
        <taxon>Embryophyta</taxon>
        <taxon>Tracheophyta</taxon>
        <taxon>Spermatophyta</taxon>
        <taxon>Magnoliopsida</taxon>
        <taxon>eudicotyledons</taxon>
        <taxon>Gunneridae</taxon>
        <taxon>Pentapetalae</taxon>
        <taxon>rosids</taxon>
        <taxon>fabids</taxon>
        <taxon>Fabales</taxon>
        <taxon>Fabaceae</taxon>
        <taxon>Papilionoideae</taxon>
        <taxon>50 kb inversion clade</taxon>
        <taxon>NPAAA clade</taxon>
        <taxon>indigoferoid/millettioid clade</taxon>
        <taxon>Phaseoleae</taxon>
        <taxon>Phaseolus</taxon>
    </lineage>
</organism>
<keyword evidence="3" id="KW-1185">Reference proteome</keyword>
<reference evidence="2 3" key="1">
    <citation type="submission" date="2024-01" db="EMBL/GenBank/DDBJ databases">
        <title>The genomes of 5 underutilized Papilionoideae crops provide insights into root nodulation and disease resistanc.</title>
        <authorList>
            <person name="Jiang F."/>
        </authorList>
    </citation>
    <scope>NUCLEOTIDE SEQUENCE [LARGE SCALE GENOMIC DNA]</scope>
    <source>
        <strain evidence="2">JINMINGXINNONG_FW02</strain>
        <tissue evidence="2">Leaves</tissue>
    </source>
</reference>
<evidence type="ECO:0000313" key="3">
    <source>
        <dbReference type="Proteomes" id="UP001374584"/>
    </source>
</evidence>
<protein>
    <submittedName>
        <fullName evidence="2">Uncharacterized protein</fullName>
    </submittedName>
</protein>
<accession>A0AAN9LS48</accession>
<evidence type="ECO:0000313" key="2">
    <source>
        <dbReference type="EMBL" id="KAK7341305.1"/>
    </source>
</evidence>
<evidence type="ECO:0000256" key="1">
    <source>
        <dbReference type="SAM" id="SignalP"/>
    </source>
</evidence>
<dbReference type="AlphaFoldDB" id="A0AAN9LS48"/>
<dbReference type="Proteomes" id="UP001374584">
    <property type="component" value="Unassembled WGS sequence"/>
</dbReference>
<keyword evidence="1" id="KW-0732">Signal</keyword>
<comment type="caution">
    <text evidence="2">The sequence shown here is derived from an EMBL/GenBank/DDBJ whole genome shotgun (WGS) entry which is preliminary data.</text>
</comment>
<proteinExistence type="predicted"/>
<name>A0AAN9LS48_PHACN</name>